<keyword evidence="2" id="KW-1185">Reference proteome</keyword>
<organism evidence="1 2">
    <name type="scientific">Auxenochlorella protothecoides</name>
    <name type="common">Green microalga</name>
    <name type="synonym">Chlorella protothecoides</name>
    <dbReference type="NCBI Taxonomy" id="3075"/>
    <lineage>
        <taxon>Eukaryota</taxon>
        <taxon>Viridiplantae</taxon>
        <taxon>Chlorophyta</taxon>
        <taxon>core chlorophytes</taxon>
        <taxon>Trebouxiophyceae</taxon>
        <taxon>Chlorellales</taxon>
        <taxon>Chlorellaceae</taxon>
        <taxon>Auxenochlorella</taxon>
    </lineage>
</organism>
<dbReference type="KEGG" id="apro:F751_4486"/>
<evidence type="ECO:0000313" key="2">
    <source>
        <dbReference type="Proteomes" id="UP000028924"/>
    </source>
</evidence>
<evidence type="ECO:0008006" key="3">
    <source>
        <dbReference type="Google" id="ProtNLM"/>
    </source>
</evidence>
<dbReference type="Proteomes" id="UP000028924">
    <property type="component" value="Unassembled WGS sequence"/>
</dbReference>
<accession>A0A087SNB2</accession>
<dbReference type="AlphaFoldDB" id="A0A087SNB2"/>
<sequence length="264" mass="28239">MAGCFTPRVGGVRHSAFCSALHSRYSSKTRYNSACRAGQGAGELHSRTSTFAAVLDRFWQGQGIVHGSDRSRLLALASDLVDEADASLDLDAPGFNRALPGADLLWNLQARRQEVLDLTARLRALHALLGAGSHPGVDVGRLAAREPRLLTEDLRRVRQRLLNMRLAAPAADVLAAAAAQPVLLVEGGEDWAGTDAARAASGWGHGVPADSDWARRCAELEAYAVRHGDVLVQRIARRCGALTPEQVAELDAVGFAWDVPDPLS</sequence>
<dbReference type="EMBL" id="KL662144">
    <property type="protein sequence ID" value="KFM27216.1"/>
    <property type="molecule type" value="Genomic_DNA"/>
</dbReference>
<name>A0A087SNB2_AUXPR</name>
<dbReference type="GeneID" id="23615877"/>
<proteinExistence type="predicted"/>
<dbReference type="RefSeq" id="XP_011400183.1">
    <property type="nucleotide sequence ID" value="XM_011401881.1"/>
</dbReference>
<reference evidence="1 2" key="1">
    <citation type="journal article" date="2014" name="BMC Genomics">
        <title>Oil accumulation mechanisms of the oleaginous microalga Chlorella protothecoides revealed through its genome, transcriptomes, and proteomes.</title>
        <authorList>
            <person name="Gao C."/>
            <person name="Wang Y."/>
            <person name="Shen Y."/>
            <person name="Yan D."/>
            <person name="He X."/>
            <person name="Dai J."/>
            <person name="Wu Q."/>
        </authorList>
    </citation>
    <scope>NUCLEOTIDE SEQUENCE [LARGE SCALE GENOMIC DNA]</scope>
    <source>
        <strain evidence="1 2">0710</strain>
    </source>
</reference>
<evidence type="ECO:0000313" key="1">
    <source>
        <dbReference type="EMBL" id="KFM27216.1"/>
    </source>
</evidence>
<protein>
    <recommendedName>
        <fullName evidence="3">Helicase-associated domain-containing protein</fullName>
    </recommendedName>
</protein>
<gene>
    <name evidence="1" type="ORF">F751_4486</name>
</gene>